<dbReference type="PROSITE" id="PS51059">
    <property type="entry name" value="PARP_CATALYTIC"/>
    <property type="match status" value="1"/>
</dbReference>
<dbReference type="Pfam" id="PF05406">
    <property type="entry name" value="WGR"/>
    <property type="match status" value="1"/>
</dbReference>
<evidence type="ECO:0000256" key="7">
    <source>
        <dbReference type="ARBA" id="ARBA00033987"/>
    </source>
</evidence>
<dbReference type="GO" id="GO:0003950">
    <property type="term" value="F:NAD+ poly-ADP-ribosyltransferase activity"/>
    <property type="evidence" value="ECO:0007669"/>
    <property type="project" value="UniProtKB-UniRule"/>
</dbReference>
<dbReference type="InterPro" id="IPR036616">
    <property type="entry name" value="Poly(ADP-ribose)pol_reg_dom_sf"/>
</dbReference>
<dbReference type="eggNOG" id="KOG1037">
    <property type="taxonomic scope" value="Eukaryota"/>
</dbReference>
<dbReference type="PANTHER" id="PTHR10459">
    <property type="entry name" value="DNA LIGASE"/>
    <property type="match status" value="1"/>
</dbReference>
<feature type="compositionally biased region" description="Basic residues" evidence="9">
    <location>
        <begin position="1"/>
        <end position="10"/>
    </location>
</feature>
<evidence type="ECO:0000256" key="9">
    <source>
        <dbReference type="SAM" id="MobiDB-lite"/>
    </source>
</evidence>
<dbReference type="InterPro" id="IPR036930">
    <property type="entry name" value="WGR_dom_sf"/>
</dbReference>
<accession>Q22MT0</accession>
<dbReference type="Gene3D" id="1.20.142.10">
    <property type="entry name" value="Poly(ADP-ribose) polymerase, regulatory domain"/>
    <property type="match status" value="1"/>
</dbReference>
<keyword evidence="2 8" id="KW-0328">Glycosyltransferase</keyword>
<dbReference type="Proteomes" id="UP000009168">
    <property type="component" value="Unassembled WGS sequence"/>
</dbReference>
<evidence type="ECO:0000259" key="11">
    <source>
        <dbReference type="PROSITE" id="PS51060"/>
    </source>
</evidence>
<feature type="compositionally biased region" description="Basic and acidic residues" evidence="9">
    <location>
        <begin position="163"/>
        <end position="175"/>
    </location>
</feature>
<dbReference type="KEGG" id="tet:TTHERM_00030430"/>
<organism evidence="13 14">
    <name type="scientific">Tetrahymena thermophila (strain SB210)</name>
    <dbReference type="NCBI Taxonomy" id="312017"/>
    <lineage>
        <taxon>Eukaryota</taxon>
        <taxon>Sar</taxon>
        <taxon>Alveolata</taxon>
        <taxon>Ciliophora</taxon>
        <taxon>Intramacronucleata</taxon>
        <taxon>Oligohymenophorea</taxon>
        <taxon>Hymenostomatida</taxon>
        <taxon>Tetrahymenina</taxon>
        <taxon>Tetrahymenidae</taxon>
        <taxon>Tetrahymena</taxon>
    </lineage>
</organism>
<protein>
    <recommendedName>
        <fullName evidence="8">Poly [ADP-ribose] polymerase</fullName>
        <shortName evidence="8">PARP</shortName>
        <ecNumber evidence="8">2.4.2.-</ecNumber>
    </recommendedName>
</protein>
<dbReference type="EC" id="2.4.2.-" evidence="8"/>
<dbReference type="PROSITE" id="PS51977">
    <property type="entry name" value="WGR"/>
    <property type="match status" value="1"/>
</dbReference>
<dbReference type="GeneID" id="7828672"/>
<dbReference type="OrthoDB" id="2017365at2759"/>
<name>Q22MT0_TETTS</name>
<evidence type="ECO:0000256" key="3">
    <source>
        <dbReference type="ARBA" id="ARBA00022679"/>
    </source>
</evidence>
<gene>
    <name evidence="13" type="ORF">TTHERM_00030430</name>
</gene>
<evidence type="ECO:0000256" key="8">
    <source>
        <dbReference type="RuleBase" id="RU362114"/>
    </source>
</evidence>
<dbReference type="GO" id="GO:1990404">
    <property type="term" value="F:NAD+-protein mono-ADP-ribosyltransferase activity"/>
    <property type="evidence" value="ECO:0007669"/>
    <property type="project" value="TreeGrafter"/>
</dbReference>
<dbReference type="InterPro" id="IPR008893">
    <property type="entry name" value="WGR_domain"/>
</dbReference>
<evidence type="ECO:0000256" key="2">
    <source>
        <dbReference type="ARBA" id="ARBA00022676"/>
    </source>
</evidence>
<evidence type="ECO:0000256" key="4">
    <source>
        <dbReference type="ARBA" id="ARBA00022695"/>
    </source>
</evidence>
<comment type="catalytic activity">
    <reaction evidence="7">
        <text>NAD(+) + (ADP-D-ribosyl)n-acceptor = nicotinamide + (ADP-D-ribosyl)n+1-acceptor + H(+).</text>
        <dbReference type="EC" id="2.4.2.30"/>
    </reaction>
</comment>
<evidence type="ECO:0000259" key="10">
    <source>
        <dbReference type="PROSITE" id="PS51059"/>
    </source>
</evidence>
<dbReference type="CDD" id="cd01437">
    <property type="entry name" value="parp_like"/>
    <property type="match status" value="1"/>
</dbReference>
<dbReference type="Gene3D" id="2.20.140.10">
    <property type="entry name" value="WGR domain"/>
    <property type="match status" value="1"/>
</dbReference>
<dbReference type="Pfam" id="PF02877">
    <property type="entry name" value="PARP_reg"/>
    <property type="match status" value="1"/>
</dbReference>
<dbReference type="PANTHER" id="PTHR10459:SF60">
    <property type="entry name" value="POLY [ADP-RIBOSE] POLYMERASE 2"/>
    <property type="match status" value="1"/>
</dbReference>
<dbReference type="SUPFAM" id="SSF47587">
    <property type="entry name" value="Domain of poly(ADP-ribose) polymerase"/>
    <property type="match status" value="1"/>
</dbReference>
<dbReference type="GO" id="GO:0005730">
    <property type="term" value="C:nucleolus"/>
    <property type="evidence" value="ECO:0007669"/>
    <property type="project" value="TreeGrafter"/>
</dbReference>
<feature type="compositionally biased region" description="Basic and acidic residues" evidence="9">
    <location>
        <begin position="25"/>
        <end position="34"/>
    </location>
</feature>
<feature type="region of interest" description="Disordered" evidence="9">
    <location>
        <begin position="155"/>
        <end position="175"/>
    </location>
</feature>
<dbReference type="Pfam" id="PF00644">
    <property type="entry name" value="PARP"/>
    <property type="match status" value="1"/>
</dbReference>
<keyword evidence="5 8" id="KW-0520">NAD</keyword>
<dbReference type="GO" id="GO:0016779">
    <property type="term" value="F:nucleotidyltransferase activity"/>
    <property type="evidence" value="ECO:0007669"/>
    <property type="project" value="UniProtKB-KW"/>
</dbReference>
<evidence type="ECO:0000256" key="5">
    <source>
        <dbReference type="ARBA" id="ARBA00023027"/>
    </source>
</evidence>
<dbReference type="GO" id="GO:0070212">
    <property type="term" value="P:protein poly-ADP-ribosylation"/>
    <property type="evidence" value="ECO:0007669"/>
    <property type="project" value="TreeGrafter"/>
</dbReference>
<sequence length="509" mass="58452">MPPKKNQNKRSGKDRSLSPQTASDAKQDPVKKVKDEVQDLQAPVIVKSKCPVDMQVPGASSYQVLQIGDTVYSFTLNQTNCGANNNKFYLGQILYNPTDQKFRTFYKWGRVGTPGQNSNIPQNSLEKAIQDYQKKKNDKIKGGYTEIFIKYGDDDKNDEEEEQKQQQKLEDKERKQSKLSEAVQIMINEIFDSKMIQNSIKDIGFDQKKMPLGKLAEQTIKQAYLVLNELMEAIKNNETSQFERLSSSFYSYIPHDFGFQKMSHFILRSEEQVKQKLEMLQNLEDLKIATNLLKLTDTEEAIIDENYKKLKSNIEVVKDQDTRNMIINYINEGSTYRQPQVLEIYEVNREGEDERYTKDIGNDTLLWHGSRISNFVGILSQGLRIAPPEAPVSGYNYGKGIYLADMFDKSRSYCQGNSQGVNYIMLIQAALGNPNRIERTDYNASNLPQGTNSCWGWGTFGPEQFITHNGVKVPHGKPVTTQSKNYMTHNEFIIYKVEQAKIKYLIRFK</sequence>
<dbReference type="InParanoid" id="Q22MT0"/>
<keyword evidence="14" id="KW-1185">Reference proteome</keyword>
<dbReference type="STRING" id="312017.Q22MT0"/>
<dbReference type="PROSITE" id="PS51060">
    <property type="entry name" value="PARP_ALPHA_HD"/>
    <property type="match status" value="1"/>
</dbReference>
<evidence type="ECO:0000313" key="14">
    <source>
        <dbReference type="Proteomes" id="UP000009168"/>
    </source>
</evidence>
<dbReference type="SUPFAM" id="SSF56399">
    <property type="entry name" value="ADP-ribosylation"/>
    <property type="match status" value="1"/>
</dbReference>
<dbReference type="HOGENOM" id="CLU_004841_2_1_1"/>
<feature type="domain" description="WGR" evidence="12">
    <location>
        <begin position="61"/>
        <end position="158"/>
    </location>
</feature>
<evidence type="ECO:0000259" key="12">
    <source>
        <dbReference type="PROSITE" id="PS51977"/>
    </source>
</evidence>
<keyword evidence="6" id="KW-0539">Nucleus</keyword>
<dbReference type="InterPro" id="IPR012317">
    <property type="entry name" value="Poly(ADP-ribose)pol_cat_dom"/>
</dbReference>
<evidence type="ECO:0000313" key="13">
    <source>
        <dbReference type="EMBL" id="EAR86414.2"/>
    </source>
</evidence>
<dbReference type="GO" id="GO:0006302">
    <property type="term" value="P:double-strand break repair"/>
    <property type="evidence" value="ECO:0007669"/>
    <property type="project" value="TreeGrafter"/>
</dbReference>
<evidence type="ECO:0000256" key="6">
    <source>
        <dbReference type="ARBA" id="ARBA00023242"/>
    </source>
</evidence>
<keyword evidence="4" id="KW-0548">Nucleotidyltransferase</keyword>
<dbReference type="SUPFAM" id="SSF142921">
    <property type="entry name" value="WGR domain-like"/>
    <property type="match status" value="1"/>
</dbReference>
<feature type="domain" description="PARP alpha-helical" evidence="11">
    <location>
        <begin position="176"/>
        <end position="294"/>
    </location>
</feature>
<comment type="subcellular location">
    <subcellularLocation>
        <location evidence="1">Nucleus</location>
    </subcellularLocation>
</comment>
<evidence type="ECO:0000256" key="1">
    <source>
        <dbReference type="ARBA" id="ARBA00004123"/>
    </source>
</evidence>
<dbReference type="RefSeq" id="XP_976940.2">
    <property type="nucleotide sequence ID" value="XM_971847.2"/>
</dbReference>
<dbReference type="SMART" id="SM00773">
    <property type="entry name" value="WGR"/>
    <property type="match status" value="1"/>
</dbReference>
<dbReference type="InterPro" id="IPR050800">
    <property type="entry name" value="ARTD/PARP"/>
</dbReference>
<feature type="domain" description="PARP catalytic" evidence="10">
    <location>
        <begin position="301"/>
        <end position="509"/>
    </location>
</feature>
<dbReference type="CDD" id="cd07997">
    <property type="entry name" value="WGR_PARP"/>
    <property type="match status" value="1"/>
</dbReference>
<keyword evidence="3 8" id="KW-0808">Transferase</keyword>
<dbReference type="Gene3D" id="3.90.228.10">
    <property type="match status" value="1"/>
</dbReference>
<feature type="region of interest" description="Disordered" evidence="9">
    <location>
        <begin position="1"/>
        <end position="34"/>
    </location>
</feature>
<dbReference type="AlphaFoldDB" id="Q22MT0"/>
<dbReference type="InterPro" id="IPR004102">
    <property type="entry name" value="Poly(ADP-ribose)pol_reg_dom"/>
</dbReference>
<dbReference type="EMBL" id="GG662720">
    <property type="protein sequence ID" value="EAR86414.2"/>
    <property type="molecule type" value="Genomic_DNA"/>
</dbReference>
<proteinExistence type="predicted"/>
<reference evidence="14" key="1">
    <citation type="journal article" date="2006" name="PLoS Biol.">
        <title>Macronuclear genome sequence of the ciliate Tetrahymena thermophila, a model eukaryote.</title>
        <authorList>
            <person name="Eisen J.A."/>
            <person name="Coyne R.S."/>
            <person name="Wu M."/>
            <person name="Wu D."/>
            <person name="Thiagarajan M."/>
            <person name="Wortman J.R."/>
            <person name="Badger J.H."/>
            <person name="Ren Q."/>
            <person name="Amedeo P."/>
            <person name="Jones K.M."/>
            <person name="Tallon L.J."/>
            <person name="Delcher A.L."/>
            <person name="Salzberg S.L."/>
            <person name="Silva J.C."/>
            <person name="Haas B.J."/>
            <person name="Majoros W.H."/>
            <person name="Farzad M."/>
            <person name="Carlton J.M."/>
            <person name="Smith R.K. Jr."/>
            <person name="Garg J."/>
            <person name="Pearlman R.E."/>
            <person name="Karrer K.M."/>
            <person name="Sun L."/>
            <person name="Manning G."/>
            <person name="Elde N.C."/>
            <person name="Turkewitz A.P."/>
            <person name="Asai D.J."/>
            <person name="Wilkes D.E."/>
            <person name="Wang Y."/>
            <person name="Cai H."/>
            <person name="Collins K."/>
            <person name="Stewart B.A."/>
            <person name="Lee S.R."/>
            <person name="Wilamowska K."/>
            <person name="Weinberg Z."/>
            <person name="Ruzzo W.L."/>
            <person name="Wloga D."/>
            <person name="Gaertig J."/>
            <person name="Frankel J."/>
            <person name="Tsao C.-C."/>
            <person name="Gorovsky M.A."/>
            <person name="Keeling P.J."/>
            <person name="Waller R.F."/>
            <person name="Patron N.J."/>
            <person name="Cherry J.M."/>
            <person name="Stover N.A."/>
            <person name="Krieger C.J."/>
            <person name="del Toro C."/>
            <person name="Ryder H.F."/>
            <person name="Williamson S.C."/>
            <person name="Barbeau R.A."/>
            <person name="Hamilton E.P."/>
            <person name="Orias E."/>
        </authorList>
    </citation>
    <scope>NUCLEOTIDE SEQUENCE [LARGE SCALE GENOMIC DNA]</scope>
    <source>
        <strain evidence="14">SB210</strain>
    </source>
</reference>